<dbReference type="Proteomes" id="UP000236370">
    <property type="component" value="Unassembled WGS sequence"/>
</dbReference>
<feature type="chain" id="PRO_5014367720" evidence="3">
    <location>
        <begin position="24"/>
        <end position="146"/>
    </location>
</feature>
<proteinExistence type="predicted"/>
<comment type="caution">
    <text evidence="2">Lacks conserved residue(s) required for the propagation of feature annotation.</text>
</comment>
<comment type="caution">
    <text evidence="5">The sequence shown here is derived from an EMBL/GenBank/DDBJ whole genome shotgun (WGS) entry which is preliminary data.</text>
</comment>
<dbReference type="InterPro" id="IPR001627">
    <property type="entry name" value="Semap_dom"/>
</dbReference>
<dbReference type="GO" id="GO:0030215">
    <property type="term" value="F:semaphorin receptor binding"/>
    <property type="evidence" value="ECO:0007669"/>
    <property type="project" value="InterPro"/>
</dbReference>
<evidence type="ECO:0000256" key="1">
    <source>
        <dbReference type="ARBA" id="ARBA00023180"/>
    </source>
</evidence>
<keyword evidence="1" id="KW-0325">Glycoprotein</keyword>
<evidence type="ECO:0000256" key="2">
    <source>
        <dbReference type="PROSITE-ProRule" id="PRU00352"/>
    </source>
</evidence>
<dbReference type="InterPro" id="IPR036352">
    <property type="entry name" value="Semap_dom_sf"/>
</dbReference>
<evidence type="ECO:0000313" key="5">
    <source>
        <dbReference type="EMBL" id="PNI38312.1"/>
    </source>
</evidence>
<sequence>MRMCTPIRGLLMALAVMFGTAMAFAPIPRITWEHREVRLVQFHEPDIYNYSALLLSEDKDTLYIGAREAVFAVNALNISEKQHEVYWKVSEDKKAKCAEKGKSKQTECLNYIRVLQPLSATSLYVCGTNAFQPACDHLNLTSFKFL</sequence>
<dbReference type="SUPFAM" id="SSF101912">
    <property type="entry name" value="Sema domain"/>
    <property type="match status" value="1"/>
</dbReference>
<feature type="non-terminal residue" evidence="5">
    <location>
        <position position="146"/>
    </location>
</feature>
<protein>
    <submittedName>
        <fullName evidence="5">SEMA4D isoform 11</fullName>
    </submittedName>
</protein>
<keyword evidence="3" id="KW-0732">Signal</keyword>
<dbReference type="InterPro" id="IPR015943">
    <property type="entry name" value="WD40/YVTN_repeat-like_dom_sf"/>
</dbReference>
<reference evidence="5 6" key="1">
    <citation type="submission" date="2017-12" db="EMBL/GenBank/DDBJ databases">
        <title>High-resolution comparative analysis of great ape genomes.</title>
        <authorList>
            <person name="Pollen A."/>
            <person name="Hastie A."/>
            <person name="Hormozdiari F."/>
            <person name="Dougherty M."/>
            <person name="Liu R."/>
            <person name="Chaisson M."/>
            <person name="Hoppe E."/>
            <person name="Hill C."/>
            <person name="Pang A."/>
            <person name="Hillier L."/>
            <person name="Baker C."/>
            <person name="Armstrong J."/>
            <person name="Shendure J."/>
            <person name="Paten B."/>
            <person name="Wilson R."/>
            <person name="Chao H."/>
            <person name="Schneider V."/>
            <person name="Ventura M."/>
            <person name="Kronenberg Z."/>
            <person name="Murali S."/>
            <person name="Gordon D."/>
            <person name="Cantsilieris S."/>
            <person name="Munson K."/>
            <person name="Nelson B."/>
            <person name="Raja A."/>
            <person name="Underwood J."/>
            <person name="Diekhans M."/>
            <person name="Fiddes I."/>
            <person name="Haussler D."/>
            <person name="Eichler E."/>
        </authorList>
    </citation>
    <scope>NUCLEOTIDE SEQUENCE [LARGE SCALE GENOMIC DNA]</scope>
    <source>
        <strain evidence="5">Yerkes chimp pedigree #C0471</strain>
    </source>
</reference>
<accession>A0A2J8KTG4</accession>
<feature type="domain" description="Sema" evidence="4">
    <location>
        <begin position="19"/>
        <end position="146"/>
    </location>
</feature>
<evidence type="ECO:0000259" key="4">
    <source>
        <dbReference type="PROSITE" id="PS51004"/>
    </source>
</evidence>
<dbReference type="PANTHER" id="PTHR11036:SF18">
    <property type="entry name" value="SEMAPHORIN-4D"/>
    <property type="match status" value="1"/>
</dbReference>
<dbReference type="PANTHER" id="PTHR11036">
    <property type="entry name" value="SEMAPHORIN"/>
    <property type="match status" value="1"/>
</dbReference>
<dbReference type="InterPro" id="IPR027231">
    <property type="entry name" value="Semaphorin"/>
</dbReference>
<dbReference type="AlphaFoldDB" id="A0A2J8KTG4"/>
<feature type="signal peptide" evidence="3">
    <location>
        <begin position="1"/>
        <end position="23"/>
    </location>
</feature>
<evidence type="ECO:0000256" key="3">
    <source>
        <dbReference type="SAM" id="SignalP"/>
    </source>
</evidence>
<name>A0A2J8KTG4_PANTR</name>
<dbReference type="EMBL" id="NBAG03000341">
    <property type="protein sequence ID" value="PNI38312.1"/>
    <property type="molecule type" value="Genomic_DNA"/>
</dbReference>
<dbReference type="PROSITE" id="PS51004">
    <property type="entry name" value="SEMA"/>
    <property type="match status" value="1"/>
</dbReference>
<evidence type="ECO:0000313" key="6">
    <source>
        <dbReference type="Proteomes" id="UP000236370"/>
    </source>
</evidence>
<organism evidence="5 6">
    <name type="scientific">Pan troglodytes</name>
    <name type="common">Chimpanzee</name>
    <dbReference type="NCBI Taxonomy" id="9598"/>
    <lineage>
        <taxon>Eukaryota</taxon>
        <taxon>Metazoa</taxon>
        <taxon>Chordata</taxon>
        <taxon>Craniata</taxon>
        <taxon>Vertebrata</taxon>
        <taxon>Euteleostomi</taxon>
        <taxon>Mammalia</taxon>
        <taxon>Eutheria</taxon>
        <taxon>Euarchontoglires</taxon>
        <taxon>Primates</taxon>
        <taxon>Haplorrhini</taxon>
        <taxon>Catarrhini</taxon>
        <taxon>Hominidae</taxon>
        <taxon>Pan</taxon>
    </lineage>
</organism>
<dbReference type="Gene3D" id="2.130.10.10">
    <property type="entry name" value="YVTN repeat-like/Quinoprotein amine dehydrogenase"/>
    <property type="match status" value="1"/>
</dbReference>
<gene>
    <name evidence="5" type="ORF">CK820_G0036204</name>
</gene>